<evidence type="ECO:0000313" key="2">
    <source>
        <dbReference type="Proteomes" id="UP000324222"/>
    </source>
</evidence>
<dbReference type="EMBL" id="VSRR010109620">
    <property type="protein sequence ID" value="MPC97363.1"/>
    <property type="molecule type" value="Genomic_DNA"/>
</dbReference>
<comment type="caution">
    <text evidence="1">The sequence shown here is derived from an EMBL/GenBank/DDBJ whole genome shotgun (WGS) entry which is preliminary data.</text>
</comment>
<sequence>MTRSIFLTTPLFTMQALCRSGRRAGRQVGVQVAQAVQCLTILLPSTAGLTRDLTSCVCH</sequence>
<protein>
    <submittedName>
        <fullName evidence="1">Uncharacterized protein</fullName>
    </submittedName>
</protein>
<dbReference type="Proteomes" id="UP000324222">
    <property type="component" value="Unassembled WGS sequence"/>
</dbReference>
<reference evidence="1 2" key="1">
    <citation type="submission" date="2019-05" db="EMBL/GenBank/DDBJ databases">
        <title>Another draft genome of Portunus trituberculatus and its Hox gene families provides insights of decapod evolution.</title>
        <authorList>
            <person name="Jeong J.-H."/>
            <person name="Song I."/>
            <person name="Kim S."/>
            <person name="Choi T."/>
            <person name="Kim D."/>
            <person name="Ryu S."/>
            <person name="Kim W."/>
        </authorList>
    </citation>
    <scope>NUCLEOTIDE SEQUENCE [LARGE SCALE GENOMIC DNA]</scope>
    <source>
        <tissue evidence="1">Muscle</tissue>
    </source>
</reference>
<gene>
    <name evidence="1" type="ORF">E2C01_092675</name>
</gene>
<dbReference type="AlphaFoldDB" id="A0A5B7JSD4"/>
<organism evidence="1 2">
    <name type="scientific">Portunus trituberculatus</name>
    <name type="common">Swimming crab</name>
    <name type="synonym">Neptunus trituberculatus</name>
    <dbReference type="NCBI Taxonomy" id="210409"/>
    <lineage>
        <taxon>Eukaryota</taxon>
        <taxon>Metazoa</taxon>
        <taxon>Ecdysozoa</taxon>
        <taxon>Arthropoda</taxon>
        <taxon>Crustacea</taxon>
        <taxon>Multicrustacea</taxon>
        <taxon>Malacostraca</taxon>
        <taxon>Eumalacostraca</taxon>
        <taxon>Eucarida</taxon>
        <taxon>Decapoda</taxon>
        <taxon>Pleocyemata</taxon>
        <taxon>Brachyura</taxon>
        <taxon>Eubrachyura</taxon>
        <taxon>Portunoidea</taxon>
        <taxon>Portunidae</taxon>
        <taxon>Portuninae</taxon>
        <taxon>Portunus</taxon>
    </lineage>
</organism>
<name>A0A5B7JSD4_PORTR</name>
<accession>A0A5B7JSD4</accession>
<proteinExistence type="predicted"/>
<evidence type="ECO:0000313" key="1">
    <source>
        <dbReference type="EMBL" id="MPC97363.1"/>
    </source>
</evidence>
<keyword evidence="2" id="KW-1185">Reference proteome</keyword>